<name>A0A2P6MNE4_9EUKA</name>
<organism evidence="1 2">
    <name type="scientific">Planoprotostelium fungivorum</name>
    <dbReference type="NCBI Taxonomy" id="1890364"/>
    <lineage>
        <taxon>Eukaryota</taxon>
        <taxon>Amoebozoa</taxon>
        <taxon>Evosea</taxon>
        <taxon>Variosea</taxon>
        <taxon>Cavosteliida</taxon>
        <taxon>Cavosteliaceae</taxon>
        <taxon>Planoprotostelium</taxon>
    </lineage>
</organism>
<dbReference type="EMBL" id="MDYQ01000661">
    <property type="protein sequence ID" value="PRP73202.1"/>
    <property type="molecule type" value="Genomic_DNA"/>
</dbReference>
<accession>A0A2P6MNE4</accession>
<dbReference type="Proteomes" id="UP000241769">
    <property type="component" value="Unassembled WGS sequence"/>
</dbReference>
<keyword evidence="2" id="KW-1185">Reference proteome</keyword>
<evidence type="ECO:0000313" key="2">
    <source>
        <dbReference type="Proteomes" id="UP000241769"/>
    </source>
</evidence>
<comment type="caution">
    <text evidence="1">The sequence shown here is derived from an EMBL/GenBank/DDBJ whole genome shotgun (WGS) entry which is preliminary data.</text>
</comment>
<protein>
    <submittedName>
        <fullName evidence="1">Uncharacterized protein</fullName>
    </submittedName>
</protein>
<gene>
    <name evidence="1" type="ORF">PROFUN_03516</name>
</gene>
<evidence type="ECO:0000313" key="1">
    <source>
        <dbReference type="EMBL" id="PRP73202.1"/>
    </source>
</evidence>
<reference evidence="1 2" key="1">
    <citation type="journal article" date="2018" name="Genome Biol. Evol.">
        <title>Multiple Roots of Fruiting Body Formation in Amoebozoa.</title>
        <authorList>
            <person name="Hillmann F."/>
            <person name="Forbes G."/>
            <person name="Novohradska S."/>
            <person name="Ferling I."/>
            <person name="Riege K."/>
            <person name="Groth M."/>
            <person name="Westermann M."/>
            <person name="Marz M."/>
            <person name="Spaller T."/>
            <person name="Winckler T."/>
            <person name="Schaap P."/>
            <person name="Glockner G."/>
        </authorList>
    </citation>
    <scope>NUCLEOTIDE SEQUENCE [LARGE SCALE GENOMIC DNA]</scope>
    <source>
        <strain evidence="1 2">Jena</strain>
    </source>
</reference>
<dbReference type="InParanoid" id="A0A2P6MNE4"/>
<dbReference type="AlphaFoldDB" id="A0A2P6MNE4"/>
<proteinExistence type="predicted"/>
<sequence>MQEHQMQLREAKRRVQQFQIYLYHCSRWNQGQCANLPSSMLTTPLPPKLLESKTEMGPPLVPCYKRTKEWNVKDMRQLRKVLKTYRETMEQRRPRWYTLPERPNQKFDKASILDMYIWKERGGLYVSL</sequence>